<sequence>MNVGNIRQGVQPNPMLALQQQSQQQPRQQLPPNGIITDQQRFSLQMQQVGGPRNVPVGVNTGPPLFQRQQVPMMQPGMSFSPNGPNVVRRVQSQPTMSGVNVPPGALPMTMQGLVPPYRPQQAGLTPQQQQAAMRHQHDILTRQRQQQQHVMNSLPQQQNFQTIPSQVASSPRPMPGPGQLHPQQQNMAVMGMPQRPPPDLSLFQNPQFNPGVPGAQNQQRIPSNPRPPFNNPGVPVAGSPPHMGLDFSGGPSPARPGSSSGRGQAFLATPAQQFGEMHSFNQAGGAAAGMSGEAFSQQFGGMPPPRPPRTMGIPGLRHQVNSTKIHLSLSNRLARMQQPGMQGVPGLTQQGHVPRPPSTDARSHSPHGAQPQPPGSGPQMNGTNHPHMHPPNRTTSPSAHTSPPGMSSTPVPGSTLIPSARISQPQTVHQQQQSQGSPPGSGQQIAQQRPSQPLGNTPGAPPVPSGHGPVAGPSSVADASHPQMFRGQQTTMVAPALGSGQGLMRLLQFSACLAVENKQKLSLSFWNDLIKDYFTPNAVMKFTLWKDNQRQEAKPFGAFLVSRMRDDNNVQKIEINVPILPRFFLVTAQSGVKSMSLALDGVRERMFSHGHAIVECLSAVWTYRYNNGYSVTLKGPLTAHVIIVSAKPPEAGSPQSGPPYTLKFEDLQFDANFHDKYVLLDQVHGLIHPGEGQGGDSGRMMSAGDQGAVTMSSSTPMMMNGVVSHGSHLASREDRAARGDEPRLVIEHGSVPGEPVNAFGIPQATMRCLELAESVAQMSDLILFTRDTDLGPKEALRHYANKLRDQGFAVQPSALPGGNNNLPPPPPGSGTPGSQFVQYQPPNSNGMSSSGSQYPPSNSLSGNPGSGSGTSGLQNGLTHASHGVGIPNGTASSHATPGVLSPPSIPSSASNSPQKQHKTIPQPQNQGAAVASTPTATASTPGASGSTSGSTSGGTPSISHASLKRKQGTSETASPTVPHADGGPPTKRQARGTKKRTNTVSGT</sequence>
<dbReference type="Pfam" id="PF01803">
    <property type="entry name" value="LIM_bind"/>
    <property type="match status" value="1"/>
</dbReference>
<comment type="caution">
    <text evidence="2">The sequence shown here is derived from an EMBL/GenBank/DDBJ whole genome shotgun (WGS) entry which is preliminary data.</text>
</comment>
<dbReference type="InterPro" id="IPR029005">
    <property type="entry name" value="LIM-bd/SEUSS"/>
</dbReference>
<feature type="compositionally biased region" description="Low complexity" evidence="1">
    <location>
        <begin position="928"/>
        <end position="958"/>
    </location>
</feature>
<evidence type="ECO:0000313" key="2">
    <source>
        <dbReference type="EMBL" id="KAL0949079.1"/>
    </source>
</evidence>
<feature type="compositionally biased region" description="Low complexity" evidence="1">
    <location>
        <begin position="841"/>
        <end position="864"/>
    </location>
</feature>
<name>A0ABR3J0H1_9AGAR</name>
<gene>
    <name evidence="2" type="ORF">HGRIS_009174</name>
</gene>
<evidence type="ECO:0000313" key="3">
    <source>
        <dbReference type="Proteomes" id="UP001556367"/>
    </source>
</evidence>
<evidence type="ECO:0000256" key="1">
    <source>
        <dbReference type="SAM" id="MobiDB-lite"/>
    </source>
</evidence>
<accession>A0ABR3J0H1</accession>
<feature type="region of interest" description="Disordered" evidence="1">
    <location>
        <begin position="205"/>
        <end position="265"/>
    </location>
</feature>
<dbReference type="EMBL" id="JASNQZ010000012">
    <property type="protein sequence ID" value="KAL0949079.1"/>
    <property type="molecule type" value="Genomic_DNA"/>
</dbReference>
<feature type="compositionally biased region" description="Basic residues" evidence="1">
    <location>
        <begin position="989"/>
        <end position="998"/>
    </location>
</feature>
<protein>
    <recommendedName>
        <fullName evidence="4">LIM-domain binding protein-domain-containing protein</fullName>
    </recommendedName>
</protein>
<feature type="compositionally biased region" description="Polar residues" evidence="1">
    <location>
        <begin position="393"/>
        <end position="413"/>
    </location>
</feature>
<feature type="region of interest" description="Disordered" evidence="1">
    <location>
        <begin position="1"/>
        <end position="34"/>
    </location>
</feature>
<dbReference type="PANTHER" id="PTHR10378">
    <property type="entry name" value="LIM DOMAIN-BINDING PROTEIN"/>
    <property type="match status" value="1"/>
</dbReference>
<keyword evidence="3" id="KW-1185">Reference proteome</keyword>
<feature type="compositionally biased region" description="Low complexity" evidence="1">
    <location>
        <begin position="813"/>
        <end position="822"/>
    </location>
</feature>
<dbReference type="Proteomes" id="UP001556367">
    <property type="component" value="Unassembled WGS sequence"/>
</dbReference>
<proteinExistence type="predicted"/>
<feature type="region of interest" description="Disordered" evidence="1">
    <location>
        <begin position="340"/>
        <end position="481"/>
    </location>
</feature>
<organism evidence="2 3">
    <name type="scientific">Hohenbuehelia grisea</name>
    <dbReference type="NCBI Taxonomy" id="104357"/>
    <lineage>
        <taxon>Eukaryota</taxon>
        <taxon>Fungi</taxon>
        <taxon>Dikarya</taxon>
        <taxon>Basidiomycota</taxon>
        <taxon>Agaricomycotina</taxon>
        <taxon>Agaricomycetes</taxon>
        <taxon>Agaricomycetidae</taxon>
        <taxon>Agaricales</taxon>
        <taxon>Pleurotineae</taxon>
        <taxon>Pleurotaceae</taxon>
        <taxon>Hohenbuehelia</taxon>
    </lineage>
</organism>
<feature type="compositionally biased region" description="Low complexity" evidence="1">
    <location>
        <begin position="16"/>
        <end position="32"/>
    </location>
</feature>
<feature type="compositionally biased region" description="Low complexity" evidence="1">
    <location>
        <begin position="249"/>
        <end position="264"/>
    </location>
</feature>
<feature type="compositionally biased region" description="Low complexity" evidence="1">
    <location>
        <begin position="424"/>
        <end position="449"/>
    </location>
</feature>
<feature type="region of interest" description="Disordered" evidence="1">
    <location>
        <begin position="811"/>
        <end position="1004"/>
    </location>
</feature>
<evidence type="ECO:0008006" key="4">
    <source>
        <dbReference type="Google" id="ProtNLM"/>
    </source>
</evidence>
<reference evidence="3" key="1">
    <citation type="submission" date="2024-06" db="EMBL/GenBank/DDBJ databases">
        <title>Multi-omics analyses provide insights into the biosynthesis of the anticancer antibiotic pleurotin in Hohenbuehelia grisea.</title>
        <authorList>
            <person name="Weaver J.A."/>
            <person name="Alberti F."/>
        </authorList>
    </citation>
    <scope>NUCLEOTIDE SEQUENCE [LARGE SCALE GENOMIC DNA]</scope>
    <source>
        <strain evidence="3">T-177</strain>
    </source>
</reference>